<dbReference type="EMBL" id="GGEC01009873">
    <property type="protein sequence ID" value="MBW90356.1"/>
    <property type="molecule type" value="Transcribed_RNA"/>
</dbReference>
<dbReference type="AlphaFoldDB" id="A0A2P2JA40"/>
<accession>A0A2P2JA40</accession>
<feature type="compositionally biased region" description="Polar residues" evidence="1">
    <location>
        <begin position="30"/>
        <end position="48"/>
    </location>
</feature>
<evidence type="ECO:0000313" key="2">
    <source>
        <dbReference type="EMBL" id="MBW90356.1"/>
    </source>
</evidence>
<proteinExistence type="predicted"/>
<evidence type="ECO:0000256" key="1">
    <source>
        <dbReference type="SAM" id="MobiDB-lite"/>
    </source>
</evidence>
<organism evidence="2">
    <name type="scientific">Rhizophora mucronata</name>
    <name type="common">Asiatic mangrove</name>
    <dbReference type="NCBI Taxonomy" id="61149"/>
    <lineage>
        <taxon>Eukaryota</taxon>
        <taxon>Viridiplantae</taxon>
        <taxon>Streptophyta</taxon>
        <taxon>Embryophyta</taxon>
        <taxon>Tracheophyta</taxon>
        <taxon>Spermatophyta</taxon>
        <taxon>Magnoliopsida</taxon>
        <taxon>eudicotyledons</taxon>
        <taxon>Gunneridae</taxon>
        <taxon>Pentapetalae</taxon>
        <taxon>rosids</taxon>
        <taxon>fabids</taxon>
        <taxon>Malpighiales</taxon>
        <taxon>Rhizophoraceae</taxon>
        <taxon>Rhizophora</taxon>
    </lineage>
</organism>
<sequence>MFMKMRPKTTQSPIQTVKFSKAQIKLMPSKLNSGLNKPNQNPKVNSPPQKKYMPKPQFKLHESEQLIKGCLKAVHLNTPLPQTTNQKIKRRILFASLPANRYRNQEAKYDTLLRNMGRKCCSNGCLIMTRSNQKELRETSACSFHLNALTRKTVKFLHQEDCCRKLTRKALSRCC</sequence>
<protein>
    <submittedName>
        <fullName evidence="2">Formin-like protein 5</fullName>
    </submittedName>
</protein>
<name>A0A2P2JA40_RHIMU</name>
<reference evidence="2" key="1">
    <citation type="submission" date="2018-02" db="EMBL/GenBank/DDBJ databases">
        <title>Rhizophora mucronata_Transcriptome.</title>
        <authorList>
            <person name="Meera S.P."/>
            <person name="Sreeshan A."/>
            <person name="Augustine A."/>
        </authorList>
    </citation>
    <scope>NUCLEOTIDE SEQUENCE</scope>
    <source>
        <tissue evidence="2">Leaf</tissue>
    </source>
</reference>
<feature type="region of interest" description="Disordered" evidence="1">
    <location>
        <begin position="30"/>
        <end position="52"/>
    </location>
</feature>